<name>A0A0B6ZNE6_9EUPU</name>
<proteinExistence type="predicted"/>
<feature type="region of interest" description="Disordered" evidence="1">
    <location>
        <begin position="80"/>
        <end position="102"/>
    </location>
</feature>
<dbReference type="EMBL" id="HACG01022380">
    <property type="protein sequence ID" value="CEK69245.1"/>
    <property type="molecule type" value="Transcribed_RNA"/>
</dbReference>
<feature type="compositionally biased region" description="Polar residues" evidence="1">
    <location>
        <begin position="228"/>
        <end position="239"/>
    </location>
</feature>
<dbReference type="AlphaFoldDB" id="A0A0B6ZNE6"/>
<protein>
    <submittedName>
        <fullName evidence="2">Uncharacterized protein</fullName>
    </submittedName>
</protein>
<feature type="region of interest" description="Disordered" evidence="1">
    <location>
        <begin position="171"/>
        <end position="304"/>
    </location>
</feature>
<accession>A0A0B6ZNE6</accession>
<evidence type="ECO:0000313" key="2">
    <source>
        <dbReference type="EMBL" id="CEK69245.1"/>
    </source>
</evidence>
<gene>
    <name evidence="2" type="primary">ORF69490</name>
</gene>
<evidence type="ECO:0000256" key="1">
    <source>
        <dbReference type="SAM" id="MobiDB-lite"/>
    </source>
</evidence>
<organism evidence="2">
    <name type="scientific">Arion vulgaris</name>
    <dbReference type="NCBI Taxonomy" id="1028688"/>
    <lineage>
        <taxon>Eukaryota</taxon>
        <taxon>Metazoa</taxon>
        <taxon>Spiralia</taxon>
        <taxon>Lophotrochozoa</taxon>
        <taxon>Mollusca</taxon>
        <taxon>Gastropoda</taxon>
        <taxon>Heterobranchia</taxon>
        <taxon>Euthyneura</taxon>
        <taxon>Panpulmonata</taxon>
        <taxon>Eupulmonata</taxon>
        <taxon>Stylommatophora</taxon>
        <taxon>Helicina</taxon>
        <taxon>Arionoidea</taxon>
        <taxon>Arionidae</taxon>
        <taxon>Arion</taxon>
    </lineage>
</organism>
<reference evidence="2" key="1">
    <citation type="submission" date="2014-12" db="EMBL/GenBank/DDBJ databases">
        <title>Insight into the proteome of Arion vulgaris.</title>
        <authorList>
            <person name="Aradska J."/>
            <person name="Bulat T."/>
            <person name="Smidak R."/>
            <person name="Sarate P."/>
            <person name="Gangsoo J."/>
            <person name="Sialana F."/>
            <person name="Bilban M."/>
            <person name="Lubec G."/>
        </authorList>
    </citation>
    <scope>NUCLEOTIDE SEQUENCE</scope>
    <source>
        <tissue evidence="2">Skin</tissue>
    </source>
</reference>
<sequence>LQNQYKNLDPGFTGFSGFNGDASLSIDTASSKVLFPSPGSTADSFSVGSTVDDFIDDPFRGQESFGRGQTLPDAQSTLFHNDDPFRGSDPFKSSDPFGLEDPFKDAFGDSSSTVKNQDIFSLNSDPFINDIQVPSKKPVGSVDAFGFSWNGSNTSDISSYVSPLSTTDPFTASTKPIFSSKQKKAPPPRPAPPKSKSPLLFVSATTPPKLKVKPLSGFDSDPFGGNDPFSSSGSKTNAGKTPADAFANFADFSPGKFTSQDDEVADGGGPSTITVKDSNPGRPQPAKRNLVLKLSSKKSEDTQA</sequence>
<feature type="non-terminal residue" evidence="2">
    <location>
        <position position="1"/>
    </location>
</feature>